<protein>
    <recommendedName>
        <fullName evidence="4">Diacylglycerol O-acyltransferase</fullName>
    </recommendedName>
</protein>
<evidence type="ECO:0000256" key="1">
    <source>
        <dbReference type="SAM" id="MobiDB-lite"/>
    </source>
</evidence>
<evidence type="ECO:0000313" key="3">
    <source>
        <dbReference type="Proteomes" id="UP001205740"/>
    </source>
</evidence>
<feature type="compositionally biased region" description="Pro residues" evidence="1">
    <location>
        <begin position="221"/>
        <end position="234"/>
    </location>
</feature>
<reference evidence="2 3" key="1">
    <citation type="submission" date="2022-06" db="EMBL/GenBank/DDBJ databases">
        <title>Genomic Encyclopedia of Archaeal and Bacterial Type Strains, Phase II (KMG-II): from individual species to whole genera.</title>
        <authorList>
            <person name="Goeker M."/>
        </authorList>
    </citation>
    <scope>NUCLEOTIDE SEQUENCE [LARGE SCALE GENOMIC DNA]</scope>
    <source>
        <strain evidence="2 3">DSM 45037</strain>
    </source>
</reference>
<dbReference type="RefSeq" id="WP_253653916.1">
    <property type="nucleotide sequence ID" value="NZ_BAAAOE010000003.1"/>
</dbReference>
<keyword evidence="3" id="KW-1185">Reference proteome</keyword>
<dbReference type="EMBL" id="JAMTCG010000003">
    <property type="protein sequence ID" value="MCP2160301.1"/>
    <property type="molecule type" value="Genomic_DNA"/>
</dbReference>
<sequence length="462" mass="48364">MGSAAPPVVTAAPTDARVTGPDETFMLVEALAGVETPIQMGWVFATDPGEQAVARIHARLAAGPVHRAIATTRVPFARHRWVAAGPPEPMRADVAAVAPERISRWFADHLDSTSVRPTRGRSWHVATAPTTDGGRVVSVLASHVVCDGSGLRRALLADAMPVGAGSLRGGVADDLRDAGGQLVAALRAVARLAASAVTGLRSRRDGVPDGPAVVDLGRPSPARPLPRPTSPDPDPPVRHLLVTLDADALAARAAEHGGTVNTLFCALIGGIAQRAGIPDDDTTAICIAVNRRAGDDDARANASGGVWIRTRGGLDGPVDLTGMRSQTRRALAEYAERGAEMSADNVQPVVRLLPSRAVLALTALIPSPHTTVSNLGAVEPDLLRMGGQTAHVQFTRAAVRGMSADDRRRRCRPGLLAWLTHHGDTATMAVCGVDPDRFGAPEVLRDLVEAQLDAWDLPHAVL</sequence>
<feature type="region of interest" description="Disordered" evidence="1">
    <location>
        <begin position="203"/>
        <end position="236"/>
    </location>
</feature>
<comment type="caution">
    <text evidence="2">The sequence shown here is derived from an EMBL/GenBank/DDBJ whole genome shotgun (WGS) entry which is preliminary data.</text>
</comment>
<evidence type="ECO:0008006" key="4">
    <source>
        <dbReference type="Google" id="ProtNLM"/>
    </source>
</evidence>
<dbReference type="Proteomes" id="UP001205740">
    <property type="component" value="Unassembled WGS sequence"/>
</dbReference>
<organism evidence="2 3">
    <name type="scientific">Williamsia serinedens</name>
    <dbReference type="NCBI Taxonomy" id="391736"/>
    <lineage>
        <taxon>Bacteria</taxon>
        <taxon>Bacillati</taxon>
        <taxon>Actinomycetota</taxon>
        <taxon>Actinomycetes</taxon>
        <taxon>Mycobacteriales</taxon>
        <taxon>Nocardiaceae</taxon>
        <taxon>Williamsia</taxon>
    </lineage>
</organism>
<gene>
    <name evidence="2" type="ORF">LX12_001488</name>
</gene>
<accession>A0ABT1GZC1</accession>
<evidence type="ECO:0000313" key="2">
    <source>
        <dbReference type="EMBL" id="MCP2160301.1"/>
    </source>
</evidence>
<name>A0ABT1GZC1_9NOCA</name>
<proteinExistence type="predicted"/>